<dbReference type="SUPFAM" id="SSF82185">
    <property type="entry name" value="Histone H3 K4-specific methyltransferase SET7/9 N-terminal domain"/>
    <property type="match status" value="1"/>
</dbReference>
<dbReference type="InterPro" id="IPR029063">
    <property type="entry name" value="SAM-dependent_MTases_sf"/>
</dbReference>
<dbReference type="PANTHER" id="PTHR46820">
    <property type="entry name" value="HISTONE-LYSINE N-METHYLTRANSFERASE SETD7"/>
    <property type="match status" value="1"/>
</dbReference>
<dbReference type="Gene3D" id="2.170.270.10">
    <property type="entry name" value="SET domain"/>
    <property type="match status" value="1"/>
</dbReference>
<dbReference type="GO" id="GO:0070828">
    <property type="term" value="P:heterochromatin organization"/>
    <property type="evidence" value="ECO:0007669"/>
    <property type="project" value="TreeGrafter"/>
</dbReference>
<name>A0A0M0JD69_9EUKA</name>
<dbReference type="EMBL" id="JWZX01003086">
    <property type="protein sequence ID" value="KOO24511.1"/>
    <property type="molecule type" value="Genomic_DNA"/>
</dbReference>
<dbReference type="GO" id="GO:0005694">
    <property type="term" value="C:chromosome"/>
    <property type="evidence" value="ECO:0007669"/>
    <property type="project" value="TreeGrafter"/>
</dbReference>
<organism evidence="2 3">
    <name type="scientific">Chrysochromulina tobinii</name>
    <dbReference type="NCBI Taxonomy" id="1460289"/>
    <lineage>
        <taxon>Eukaryota</taxon>
        <taxon>Haptista</taxon>
        <taxon>Haptophyta</taxon>
        <taxon>Prymnesiophyceae</taxon>
        <taxon>Prymnesiales</taxon>
        <taxon>Chrysochromulinaceae</taxon>
        <taxon>Chrysochromulina</taxon>
    </lineage>
</organism>
<dbReference type="GO" id="GO:0005634">
    <property type="term" value="C:nucleus"/>
    <property type="evidence" value="ECO:0007669"/>
    <property type="project" value="TreeGrafter"/>
</dbReference>
<comment type="caution">
    <text evidence="2">The sequence shown here is derived from an EMBL/GenBank/DDBJ whole genome shotgun (WGS) entry which is preliminary data.</text>
</comment>
<evidence type="ECO:0000313" key="2">
    <source>
        <dbReference type="EMBL" id="KOO24511.1"/>
    </source>
</evidence>
<evidence type="ECO:0000313" key="3">
    <source>
        <dbReference type="Proteomes" id="UP000037460"/>
    </source>
</evidence>
<feature type="region of interest" description="Disordered" evidence="1">
    <location>
        <begin position="168"/>
        <end position="187"/>
    </location>
</feature>
<proteinExistence type="predicted"/>
<gene>
    <name evidence="2" type="ORF">Ctob_002766</name>
</gene>
<accession>A0A0M0JD69</accession>
<dbReference type="AlphaFoldDB" id="A0A0M0JD69"/>
<sequence>MMAASVNRRATVHLGKRARYEGRVHDEERHGLGTLFIDEGDGEESALRVTWRHDVPHGVGSLVEPDGGRVSGHWYDGSREALTRDPYEARRVCVRASERILDGLTDVGDGLFAIRELRPGEVVAFFGGGVRLGPSTLEACQEADECAAEDRDANNSTLEHEACEEADECDAEDRDANDSDGDAECERGADKGCGDDAVVDSVDAAHVAAARAEPDWGTVAADGTFIWLPEAWRDCSSYVASLGHKANHAGWRANCELVPFEHPRLGQCSALRVLSGGGGGGGGVGEGVAEGTELTVCYAHLVTLPAGSRPAWLSRLLELRAEEGYYAHLAFTPPRTLLRCRSSIAANGRLRVVSHGPWRVLWFDGVEQGMTYHEPDGRLLPAVVGFDYQRTMVPHVPVILSDAASHVHGLAAGTLDCVLLDAYDAKGRVPTHLQAVPFVRALGTALAPGGCVIANLWHGTADARAAAHGFAQLLDRDAGLRSWALPVVGHEKNCILIALRPKDGRSIATSKAELRRRLLHAAAAYAAAPEMEPAMLKTMRANADTIEAWAVG</sequence>
<dbReference type="SUPFAM" id="SSF53335">
    <property type="entry name" value="S-adenosyl-L-methionine-dependent methyltransferases"/>
    <property type="match status" value="1"/>
</dbReference>
<reference evidence="3" key="1">
    <citation type="journal article" date="2015" name="PLoS Genet.">
        <title>Genome Sequence and Transcriptome Analyses of Chrysochromulina tobin: Metabolic Tools for Enhanced Algal Fitness in the Prominent Order Prymnesiales (Haptophyceae).</title>
        <authorList>
            <person name="Hovde B.T."/>
            <person name="Deodato C.R."/>
            <person name="Hunsperger H.M."/>
            <person name="Ryken S.A."/>
            <person name="Yost W."/>
            <person name="Jha R.K."/>
            <person name="Patterson J."/>
            <person name="Monnat R.J. Jr."/>
            <person name="Barlow S.B."/>
            <person name="Starkenburg S.R."/>
            <person name="Cattolico R.A."/>
        </authorList>
    </citation>
    <scope>NUCLEOTIDE SEQUENCE</scope>
    <source>
        <strain evidence="3">CCMP291</strain>
    </source>
</reference>
<dbReference type="InterPro" id="IPR046341">
    <property type="entry name" value="SET_dom_sf"/>
</dbReference>
<dbReference type="GO" id="GO:0003682">
    <property type="term" value="F:chromatin binding"/>
    <property type="evidence" value="ECO:0007669"/>
    <property type="project" value="TreeGrafter"/>
</dbReference>
<dbReference type="Proteomes" id="UP000037460">
    <property type="component" value="Unassembled WGS sequence"/>
</dbReference>
<dbReference type="Gene3D" id="3.40.50.150">
    <property type="entry name" value="Vaccinia Virus protein VP39"/>
    <property type="match status" value="1"/>
</dbReference>
<dbReference type="PANTHER" id="PTHR46820:SF1">
    <property type="entry name" value="HISTONE-LYSINE N-METHYLTRANSFERASE SETD7"/>
    <property type="match status" value="1"/>
</dbReference>
<protein>
    <submittedName>
        <fullName evidence="2">Uncharacterized protein</fullName>
    </submittedName>
</protein>
<dbReference type="OrthoDB" id="411785at2759"/>
<evidence type="ECO:0000256" key="1">
    <source>
        <dbReference type="SAM" id="MobiDB-lite"/>
    </source>
</evidence>
<keyword evidence="3" id="KW-1185">Reference proteome</keyword>
<feature type="compositionally biased region" description="Acidic residues" evidence="1">
    <location>
        <begin position="168"/>
        <end position="183"/>
    </location>
</feature>